<dbReference type="AlphaFoldDB" id="A0A397XM02"/>
<dbReference type="EMBL" id="CM010637">
    <property type="protein sequence ID" value="RID40414.1"/>
    <property type="molecule type" value="Genomic_DNA"/>
</dbReference>
<accession>A0A397XM02</accession>
<name>A0A397XM02_BRACM</name>
<dbReference type="Proteomes" id="UP000264353">
    <property type="component" value="Chromosome A10"/>
</dbReference>
<reference evidence="1 2" key="1">
    <citation type="submission" date="2018-06" db="EMBL/GenBank/DDBJ databases">
        <title>WGS assembly of Brassica rapa FPsc.</title>
        <authorList>
            <person name="Bowman J."/>
            <person name="Kohchi T."/>
            <person name="Yamato K."/>
            <person name="Jenkins J."/>
            <person name="Shu S."/>
            <person name="Ishizaki K."/>
            <person name="Yamaoka S."/>
            <person name="Nishihama R."/>
            <person name="Nakamura Y."/>
            <person name="Berger F."/>
            <person name="Adam C."/>
            <person name="Aki S."/>
            <person name="Althoff F."/>
            <person name="Araki T."/>
            <person name="Arteaga-Vazquez M."/>
            <person name="Balasubrmanian S."/>
            <person name="Bauer D."/>
            <person name="Boehm C."/>
            <person name="Briginshaw L."/>
            <person name="Caballero-Perez J."/>
            <person name="Catarino B."/>
            <person name="Chen F."/>
            <person name="Chiyoda S."/>
            <person name="Chovatia M."/>
            <person name="Davies K."/>
            <person name="Delmans M."/>
            <person name="Demura T."/>
            <person name="Dierschke T."/>
            <person name="Dolan L."/>
            <person name="Dorantes-Acosta A."/>
            <person name="Eklund D."/>
            <person name="Florent S."/>
            <person name="Flores-Sandoval E."/>
            <person name="Fujiyama A."/>
            <person name="Fukuzawa H."/>
            <person name="Galik B."/>
            <person name="Grimanelli D."/>
            <person name="Grimwood J."/>
            <person name="Grossniklaus U."/>
            <person name="Hamada T."/>
            <person name="Haseloff J."/>
            <person name="Hetherington A."/>
            <person name="Higo A."/>
            <person name="Hirakawa Y."/>
            <person name="Hundley H."/>
            <person name="Ikeda Y."/>
            <person name="Inoue K."/>
            <person name="Inoue S."/>
            <person name="Ishida S."/>
            <person name="Jia Q."/>
            <person name="Kakita M."/>
            <person name="Kanazawa T."/>
            <person name="Kawai Y."/>
            <person name="Kawashima T."/>
            <person name="Kennedy M."/>
            <person name="Kinose K."/>
            <person name="Kinoshita T."/>
            <person name="Kohara Y."/>
            <person name="Koide E."/>
            <person name="Komatsu K."/>
            <person name="Kopischke S."/>
            <person name="Kubo M."/>
            <person name="Kyozuka J."/>
            <person name="Lagercrantz U."/>
            <person name="Lin S."/>
            <person name="Lindquist E."/>
            <person name="Lipzen A."/>
            <person name="Lu C."/>
            <person name="Luna E."/>
            <person name="Martienssen R."/>
            <person name="Minamino N."/>
            <person name="Mizutani M."/>
            <person name="Mizutani M."/>
            <person name="Mochizuki N."/>
            <person name="Monte I."/>
            <person name="Mosher R."/>
            <person name="Nagasaki H."/>
            <person name="Nakagami H."/>
            <person name="Naramoto S."/>
            <person name="Nishitani K."/>
            <person name="Ohtani M."/>
            <person name="Okamoto T."/>
            <person name="Okumura M."/>
            <person name="Phillips J."/>
            <person name="Pollak B."/>
            <person name="Reinders A."/>
            <person name="Roevekamp M."/>
            <person name="Sano R."/>
            <person name="Sawa S."/>
            <person name="Schmid M."/>
            <person name="Shirakawa M."/>
            <person name="Solano R."/>
            <person name="Spunde A."/>
            <person name="Suetsugu N."/>
            <person name="Sugano S."/>
            <person name="Sugiyama A."/>
            <person name="Sun R."/>
            <person name="Suzuki Y."/>
            <person name="Takenaka M."/>
            <person name="Takezawa D."/>
            <person name="Tomogane H."/>
            <person name="Tsuzuki M."/>
            <person name="Ueda T."/>
            <person name="Umeda M."/>
            <person name="Ward J."/>
            <person name="Watanabe Y."/>
            <person name="Yazaki K."/>
            <person name="Yokoyama R."/>
            <person name="Yoshitake Y."/>
            <person name="Yotsui I."/>
            <person name="Zachgo S."/>
            <person name="Schmutz J."/>
        </authorList>
    </citation>
    <scope>NUCLEOTIDE SEQUENCE [LARGE SCALE GENOMIC DNA]</scope>
    <source>
        <strain evidence="2">cv. B-3</strain>
    </source>
</reference>
<organism evidence="1 2">
    <name type="scientific">Brassica campestris</name>
    <name type="common">Field mustard</name>
    <dbReference type="NCBI Taxonomy" id="3711"/>
    <lineage>
        <taxon>Eukaryota</taxon>
        <taxon>Viridiplantae</taxon>
        <taxon>Streptophyta</taxon>
        <taxon>Embryophyta</taxon>
        <taxon>Tracheophyta</taxon>
        <taxon>Spermatophyta</taxon>
        <taxon>Magnoliopsida</taxon>
        <taxon>eudicotyledons</taxon>
        <taxon>Gunneridae</taxon>
        <taxon>Pentapetalae</taxon>
        <taxon>rosids</taxon>
        <taxon>malvids</taxon>
        <taxon>Brassicales</taxon>
        <taxon>Brassicaceae</taxon>
        <taxon>Brassiceae</taxon>
        <taxon>Brassica</taxon>
    </lineage>
</organism>
<gene>
    <name evidence="1" type="ORF">BRARA_J00458</name>
</gene>
<sequence>MLYHLYINNGHKNKKVEWAISHFSSAFWSLRVNNFMALIPWLFSTDMIGRHDRKACSPSSNKSVFVSVDTSFYVSYPFMQLRFVSR</sequence>
<protein>
    <submittedName>
        <fullName evidence="1">Uncharacterized protein</fullName>
    </submittedName>
</protein>
<proteinExistence type="predicted"/>
<evidence type="ECO:0000313" key="2">
    <source>
        <dbReference type="Proteomes" id="UP000264353"/>
    </source>
</evidence>
<evidence type="ECO:0000313" key="1">
    <source>
        <dbReference type="EMBL" id="RID40414.1"/>
    </source>
</evidence>